<dbReference type="InterPro" id="IPR034004">
    <property type="entry name" value="Zn_ribbon_RPA12_C"/>
</dbReference>
<dbReference type="SUPFAM" id="SSF57783">
    <property type="entry name" value="Zinc beta-ribbon"/>
    <property type="match status" value="1"/>
</dbReference>
<evidence type="ECO:0000313" key="8">
    <source>
        <dbReference type="EMBL" id="CBZ56188.1"/>
    </source>
</evidence>
<keyword evidence="3 5" id="KW-0863">Zinc-finger</keyword>
<dbReference type="PANTHER" id="PTHR11239">
    <property type="entry name" value="DNA-DIRECTED RNA POLYMERASE"/>
    <property type="match status" value="1"/>
</dbReference>
<dbReference type="OrthoDB" id="282152at2759"/>
<dbReference type="GO" id="GO:0008270">
    <property type="term" value="F:zinc ion binding"/>
    <property type="evidence" value="ECO:0007669"/>
    <property type="project" value="UniProtKB-KW"/>
</dbReference>
<evidence type="ECO:0000259" key="7">
    <source>
        <dbReference type="PROSITE" id="PS51133"/>
    </source>
</evidence>
<dbReference type="InParanoid" id="F0VR41"/>
<evidence type="ECO:0000256" key="6">
    <source>
        <dbReference type="SAM" id="MobiDB-lite"/>
    </source>
</evidence>
<dbReference type="CDD" id="cd10507">
    <property type="entry name" value="Zn-ribbon_RPA12"/>
    <property type="match status" value="1"/>
</dbReference>
<dbReference type="OMA" id="MYECTKC"/>
<dbReference type="Pfam" id="PF01096">
    <property type="entry name" value="Zn_ribbon_TFIIS"/>
    <property type="match status" value="1"/>
</dbReference>
<dbReference type="GeneID" id="13445411"/>
<evidence type="ECO:0000256" key="4">
    <source>
        <dbReference type="ARBA" id="ARBA00022833"/>
    </source>
</evidence>
<accession>F0VR41</accession>
<dbReference type="GO" id="GO:0003676">
    <property type="term" value="F:nucleic acid binding"/>
    <property type="evidence" value="ECO:0007669"/>
    <property type="project" value="InterPro"/>
</dbReference>
<proteinExistence type="predicted"/>
<evidence type="ECO:0000256" key="5">
    <source>
        <dbReference type="PROSITE-ProRule" id="PRU00472"/>
    </source>
</evidence>
<dbReference type="EMBL" id="FR823393">
    <property type="protein sequence ID" value="CBZ56188.1"/>
    <property type="molecule type" value="Genomic_DNA"/>
</dbReference>
<dbReference type="InterPro" id="IPR001222">
    <property type="entry name" value="Znf_TFIIS"/>
</dbReference>
<reference evidence="9" key="4">
    <citation type="journal article" date="2015" name="PLoS ONE">
        <title>Comprehensive Evaluation of Toxoplasma gondii VEG and Neospora caninum LIV Genomes with Tachyzoite Stage Transcriptome and Proteome Defines Novel Transcript Features.</title>
        <authorList>
            <person name="Ramaprasad A."/>
            <person name="Mourier T."/>
            <person name="Naeem R."/>
            <person name="Malas T.B."/>
            <person name="Moussa E."/>
            <person name="Panigrahi A."/>
            <person name="Vermont S.J."/>
            <person name="Otto T.D."/>
            <person name="Wastling J."/>
            <person name="Pain A."/>
        </authorList>
    </citation>
    <scope>NUCLEOTIDE SEQUENCE</scope>
    <source>
        <strain evidence="9">Liverpool</strain>
    </source>
</reference>
<feature type="compositionally biased region" description="Basic and acidic residues" evidence="6">
    <location>
        <begin position="193"/>
        <end position="218"/>
    </location>
</feature>
<gene>
    <name evidence="9" type="ORF">BN1204_066140</name>
    <name evidence="8" type="ORF">NCLIV_066140</name>
</gene>
<dbReference type="AlphaFoldDB" id="F0VR41"/>
<dbReference type="eggNOG" id="ENOG502S7PC">
    <property type="taxonomic scope" value="Eukaryota"/>
</dbReference>
<dbReference type="SMART" id="SM00440">
    <property type="entry name" value="ZnF_C2C2"/>
    <property type="match status" value="1"/>
</dbReference>
<dbReference type="Gene3D" id="2.20.25.10">
    <property type="match status" value="1"/>
</dbReference>
<feature type="region of interest" description="Disordered" evidence="6">
    <location>
        <begin position="181"/>
        <end position="218"/>
    </location>
</feature>
<dbReference type="PANTHER" id="PTHR11239:SF12">
    <property type="entry name" value="DNA-DIRECTED RNA POLYMERASE III SUBUNIT RPC10"/>
    <property type="match status" value="1"/>
</dbReference>
<keyword evidence="10" id="KW-1185">Reference proteome</keyword>
<reference evidence="8" key="2">
    <citation type="submission" date="2011-03" db="EMBL/GenBank/DDBJ databases">
        <title>Comparative genomics and transcriptomics of Neospora caninum and Toxoplasma gondii.</title>
        <authorList>
            <person name="Reid A.J."/>
            <person name="Sohal A."/>
            <person name="Harris D."/>
            <person name="Quail M."/>
            <person name="Sanders M."/>
            <person name="Berriman M."/>
            <person name="Wastling J.M."/>
            <person name="Pain A."/>
        </authorList>
    </citation>
    <scope>NUCLEOTIDE SEQUENCE</scope>
    <source>
        <strain evidence="8">Liverpool</strain>
    </source>
</reference>
<dbReference type="VEuPathDB" id="ToxoDB:NCLIV_066140"/>
<evidence type="ECO:0000256" key="1">
    <source>
        <dbReference type="ARBA" id="ARBA00018784"/>
    </source>
</evidence>
<dbReference type="EMBL" id="LN714487">
    <property type="protein sequence ID" value="CEL70949.1"/>
    <property type="molecule type" value="Genomic_DNA"/>
</dbReference>
<evidence type="ECO:0000256" key="3">
    <source>
        <dbReference type="ARBA" id="ARBA00022771"/>
    </source>
</evidence>
<reference evidence="10" key="3">
    <citation type="journal article" date="2012" name="PLoS Pathog.">
        <title>Comparative genomics of the apicomplexan parasites Toxoplasma gondii and Neospora caninum: Coccidia differing in host range and transmission strategy.</title>
        <authorList>
            <person name="Reid A.J."/>
            <person name="Vermont S.J."/>
            <person name="Cotton J.A."/>
            <person name="Harris D."/>
            <person name="Hill-Cawthorne G.A."/>
            <person name="Konen-Waisman S."/>
            <person name="Latham S.M."/>
            <person name="Mourier T."/>
            <person name="Norton R."/>
            <person name="Quail M.A."/>
            <person name="Sanders M."/>
            <person name="Shanmugam D."/>
            <person name="Sohal A."/>
            <person name="Wasmuth J.D."/>
            <person name="Brunk B."/>
            <person name="Grigg M.E."/>
            <person name="Howard J.C."/>
            <person name="Parkinson J."/>
            <person name="Roos D.S."/>
            <person name="Trees A.J."/>
            <person name="Berriman M."/>
            <person name="Pain A."/>
            <person name="Wastling J.M."/>
        </authorList>
    </citation>
    <scope>NUCLEOTIDE SEQUENCE [LARGE SCALE GENOMIC DNA]</scope>
    <source>
        <strain evidence="10">Liverpool</strain>
    </source>
</reference>
<organism evidence="8 10">
    <name type="scientific">Neospora caninum (strain Liverpool)</name>
    <dbReference type="NCBI Taxonomy" id="572307"/>
    <lineage>
        <taxon>Eukaryota</taxon>
        <taxon>Sar</taxon>
        <taxon>Alveolata</taxon>
        <taxon>Apicomplexa</taxon>
        <taxon>Conoidasida</taxon>
        <taxon>Coccidia</taxon>
        <taxon>Eucoccidiorida</taxon>
        <taxon>Eimeriorina</taxon>
        <taxon>Sarcocystidae</taxon>
        <taxon>Neospora</taxon>
    </lineage>
</organism>
<keyword evidence="2" id="KW-0479">Metal-binding</keyword>
<keyword evidence="4" id="KW-0862">Zinc</keyword>
<dbReference type="Proteomes" id="UP000007494">
    <property type="component" value="Chromosome XII"/>
</dbReference>
<dbReference type="InterPro" id="IPR012164">
    <property type="entry name" value="Rpa12/Rpb9/Rpc10/TFS"/>
</dbReference>
<dbReference type="PROSITE" id="PS51133">
    <property type="entry name" value="ZF_TFIIS_2"/>
    <property type="match status" value="1"/>
</dbReference>
<evidence type="ECO:0000256" key="2">
    <source>
        <dbReference type="ARBA" id="ARBA00022723"/>
    </source>
</evidence>
<feature type="domain" description="TFIIS-type" evidence="7">
    <location>
        <begin position="281"/>
        <end position="321"/>
    </location>
</feature>
<evidence type="ECO:0000313" key="10">
    <source>
        <dbReference type="Proteomes" id="UP000007494"/>
    </source>
</evidence>
<evidence type="ECO:0000313" key="9">
    <source>
        <dbReference type="EMBL" id="CEL70949.1"/>
    </source>
</evidence>
<dbReference type="GO" id="GO:0003899">
    <property type="term" value="F:DNA-directed RNA polymerase activity"/>
    <property type="evidence" value="ECO:0007669"/>
    <property type="project" value="InterPro"/>
</dbReference>
<dbReference type="GO" id="GO:0006351">
    <property type="term" value="P:DNA-templated transcription"/>
    <property type="evidence" value="ECO:0007669"/>
    <property type="project" value="InterPro"/>
</dbReference>
<reference evidence="8" key="1">
    <citation type="submission" date="2011-02" db="EMBL/GenBank/DDBJ databases">
        <authorList>
            <person name="Aslett M."/>
        </authorList>
    </citation>
    <scope>NUCLEOTIDE SEQUENCE</scope>
    <source>
        <strain evidence="8">Liverpool</strain>
    </source>
</reference>
<protein>
    <recommendedName>
        <fullName evidence="1">DNA-directed RNA polymerase I subunit RPA12</fullName>
    </recommendedName>
</protein>
<sequence>MPRSRSPLSSDALLLAQAASSLVVPLGSDVAFASPAAASGPPACQRLLHQSPQSLDDSVEYFALLHRLGDDAQTLPGPPKFVYQSAGFRPTCDASADKGATDRRLGGMGGVSCSSGISYDWLLALGCLNCGRTVTVADDLLPTLEDLDASASLTCRGCGHRIVPLHGANESDALVDCMHAGRHRRKAPTQTETQRDETKREETKEKSSGQEARDREEAPACTALGEDGIYLFGQRKQHRLGDFSKRWWKQRFLGERFGERLLEQQLRLVQAFSGAKKGVICKETCEACGHGEAFFSTFQARSADEGMTVMYECVKCGHRRVFNN</sequence>
<name>F0VR41_NEOCL</name>
<dbReference type="RefSeq" id="XP_003886214.1">
    <property type="nucleotide sequence ID" value="XM_003886165.1"/>
</dbReference>